<sequence>MILGDDENGTRRRWIAMDESSDVTTTARLLLYEAEHGGLMSRTRRWIPRGKNTISDSVAKNALLSADAVTNPPFGV</sequence>
<gene>
    <name evidence="1" type="ORF">Bca52824_036094</name>
</gene>
<accession>A0A8X7S4L0</accession>
<dbReference type="Proteomes" id="UP000886595">
    <property type="component" value="Unassembled WGS sequence"/>
</dbReference>
<reference evidence="1 2" key="1">
    <citation type="submission" date="2020-02" db="EMBL/GenBank/DDBJ databases">
        <authorList>
            <person name="Ma Q."/>
            <person name="Huang Y."/>
            <person name="Song X."/>
            <person name="Pei D."/>
        </authorList>
    </citation>
    <scope>NUCLEOTIDE SEQUENCE [LARGE SCALE GENOMIC DNA]</scope>
    <source>
        <strain evidence="1">Sxm20200214</strain>
        <tissue evidence="1">Leaf</tissue>
    </source>
</reference>
<dbReference type="EMBL" id="JAAMPC010000008">
    <property type="protein sequence ID" value="KAG2299622.1"/>
    <property type="molecule type" value="Genomic_DNA"/>
</dbReference>
<dbReference type="AlphaFoldDB" id="A0A8X7S4L0"/>
<keyword evidence="2" id="KW-1185">Reference proteome</keyword>
<name>A0A8X7S4L0_BRACI</name>
<evidence type="ECO:0000313" key="2">
    <source>
        <dbReference type="Proteomes" id="UP000886595"/>
    </source>
</evidence>
<protein>
    <submittedName>
        <fullName evidence="1">Uncharacterized protein</fullName>
    </submittedName>
</protein>
<proteinExistence type="predicted"/>
<comment type="caution">
    <text evidence="1">The sequence shown here is derived from an EMBL/GenBank/DDBJ whole genome shotgun (WGS) entry which is preliminary data.</text>
</comment>
<evidence type="ECO:0000313" key="1">
    <source>
        <dbReference type="EMBL" id="KAG2299622.1"/>
    </source>
</evidence>
<organism evidence="1 2">
    <name type="scientific">Brassica carinata</name>
    <name type="common">Ethiopian mustard</name>
    <name type="synonym">Abyssinian cabbage</name>
    <dbReference type="NCBI Taxonomy" id="52824"/>
    <lineage>
        <taxon>Eukaryota</taxon>
        <taxon>Viridiplantae</taxon>
        <taxon>Streptophyta</taxon>
        <taxon>Embryophyta</taxon>
        <taxon>Tracheophyta</taxon>
        <taxon>Spermatophyta</taxon>
        <taxon>Magnoliopsida</taxon>
        <taxon>eudicotyledons</taxon>
        <taxon>Gunneridae</taxon>
        <taxon>Pentapetalae</taxon>
        <taxon>rosids</taxon>
        <taxon>malvids</taxon>
        <taxon>Brassicales</taxon>
        <taxon>Brassicaceae</taxon>
        <taxon>Brassiceae</taxon>
        <taxon>Brassica</taxon>
    </lineage>
</organism>